<evidence type="ECO:0000313" key="2">
    <source>
        <dbReference type="Proteomes" id="UP000584642"/>
    </source>
</evidence>
<reference evidence="1 2" key="1">
    <citation type="submission" date="2020-05" db="EMBL/GenBank/DDBJ databases">
        <title>Azospirillum oleiclasticum sp. nov, a nitrogen-fixing and heavy crude oil-emulsifying bacterium isolated from the crude oil of Yumen Oilfield.</title>
        <authorList>
            <person name="Wu D."/>
            <person name="Cai M."/>
            <person name="Zhang X."/>
        </authorList>
    </citation>
    <scope>NUCLEOTIDE SEQUENCE [LARGE SCALE GENOMIC DNA]</scope>
    <source>
        <strain evidence="1 2">ROY-1-1-2</strain>
    </source>
</reference>
<dbReference type="RefSeq" id="WP_180281791.1">
    <property type="nucleotide sequence ID" value="NZ_JABFDB010000005.1"/>
</dbReference>
<evidence type="ECO:0000313" key="1">
    <source>
        <dbReference type="EMBL" id="NYZ20021.1"/>
    </source>
</evidence>
<dbReference type="EMBL" id="JABFDB010000005">
    <property type="protein sequence ID" value="NYZ20021.1"/>
    <property type="molecule type" value="Genomic_DNA"/>
</dbReference>
<proteinExistence type="predicted"/>
<name>A0ABX2T6U7_9PROT</name>
<sequence length="167" mass="17927">MADPTLTAAAVLAARWTPAGDDGTTGVILADLGTERSAPCVVTVDPARLLSDADAKAVVEHLCDAHNATLWVPLPPPLAAALTMVLNEVEEERRRQIAAGYDQANDDAHEADAMVDHIMQRLMRAARATTNAEHRRRLIQVAALAVAAVERWDRKHPAAPQEEPAHG</sequence>
<comment type="caution">
    <text evidence="1">The sequence shown here is derived from an EMBL/GenBank/DDBJ whole genome shotgun (WGS) entry which is preliminary data.</text>
</comment>
<dbReference type="Proteomes" id="UP000584642">
    <property type="component" value="Unassembled WGS sequence"/>
</dbReference>
<keyword evidence="2" id="KW-1185">Reference proteome</keyword>
<protein>
    <submittedName>
        <fullName evidence="1">Uncharacterized protein</fullName>
    </submittedName>
</protein>
<accession>A0ABX2T6U7</accession>
<gene>
    <name evidence="1" type="ORF">HND93_09870</name>
</gene>
<organism evidence="1 2">
    <name type="scientific">Azospirillum oleiclasticum</name>
    <dbReference type="NCBI Taxonomy" id="2735135"/>
    <lineage>
        <taxon>Bacteria</taxon>
        <taxon>Pseudomonadati</taxon>
        <taxon>Pseudomonadota</taxon>
        <taxon>Alphaproteobacteria</taxon>
        <taxon>Rhodospirillales</taxon>
        <taxon>Azospirillaceae</taxon>
        <taxon>Azospirillum</taxon>
    </lineage>
</organism>